<dbReference type="Pfam" id="PF04912">
    <property type="entry name" value="Dynamitin"/>
    <property type="match status" value="1"/>
</dbReference>
<comment type="subcellular location">
    <subcellularLocation>
        <location evidence="1">Cytoplasm</location>
    </subcellularLocation>
</comment>
<keyword evidence="3" id="KW-0175">Coiled coil</keyword>
<evidence type="ECO:0000313" key="5">
    <source>
        <dbReference type="EMBL" id="EDQ90163.1"/>
    </source>
</evidence>
<evidence type="ECO:0000313" key="6">
    <source>
        <dbReference type="Proteomes" id="UP000001357"/>
    </source>
</evidence>
<evidence type="ECO:0000256" key="2">
    <source>
        <dbReference type="ARBA" id="ARBA00022490"/>
    </source>
</evidence>
<sequence>MYSNKPTPASITYSQAGSPHLLNLYQKIVLPETGRQQKQPPTTKAAAHSRLSKCNEQQTGDKIVGSWVISFLIKEPEIYETQDETLSEGLVTDSRPNVAAFPSEDIAEDSFDPQASAQRFRDASSLDATGVDFSDKLGLRPDGYRTLQLAEAEATDESLEEKYTRLRLEVSQFLSEVEAAKAAVDTDEHSQEEAATAIKIAAQIQSMQDQLTQVRLDELLGGKTAPIDSTPSADNDAIKRLMAAVAKTKARAAEGAEGAEGKEKGVTYELIYTPEQARYQQLSRAAELEKRIAELESRVGTTNLDSISRFLSVSDSSVSEAVSQLAVRVDALNENSLADLEGKMKNVRESLAKIQEAAQSASSVLAAEDLEKIRELHQVANRWDATAAAVPAIVERLKDLRALHEEAANFAATLTHMRATQDQVKEQLSTQDVTLKTLEQSLEKNAQTIETNFSSLQQRVEALMKKM</sequence>
<dbReference type="GO" id="GO:0005813">
    <property type="term" value="C:centrosome"/>
    <property type="evidence" value="ECO:0000318"/>
    <property type="project" value="GO_Central"/>
</dbReference>
<dbReference type="OMA" id="YKFGDWE"/>
<dbReference type="GO" id="GO:0005737">
    <property type="term" value="C:cytoplasm"/>
    <property type="evidence" value="ECO:0000318"/>
    <property type="project" value="GO_Central"/>
</dbReference>
<dbReference type="InterPro" id="IPR028133">
    <property type="entry name" value="Dynamitin"/>
</dbReference>
<evidence type="ECO:0000256" key="4">
    <source>
        <dbReference type="SAM" id="MobiDB-lite"/>
    </source>
</evidence>
<dbReference type="GO" id="GO:0005869">
    <property type="term" value="C:dynactin complex"/>
    <property type="evidence" value="ECO:0000318"/>
    <property type="project" value="GO_Central"/>
</dbReference>
<dbReference type="FunCoup" id="A9UX64">
    <property type="interactions" value="943"/>
</dbReference>
<dbReference type="STRING" id="81824.A9UX64"/>
<name>A9UX64_MONBE</name>
<evidence type="ECO:0000256" key="1">
    <source>
        <dbReference type="ARBA" id="ARBA00004496"/>
    </source>
</evidence>
<dbReference type="RefSeq" id="XP_001744930.1">
    <property type="nucleotide sequence ID" value="XM_001744878.1"/>
</dbReference>
<feature type="coiled-coil region" evidence="3">
    <location>
        <begin position="439"/>
        <end position="466"/>
    </location>
</feature>
<accession>A9UX64</accession>
<dbReference type="Proteomes" id="UP000001357">
    <property type="component" value="Unassembled WGS sequence"/>
</dbReference>
<gene>
    <name evidence="5" type="ORF">MONBRDRAFT_32065</name>
</gene>
<organism evidence="5 6">
    <name type="scientific">Monosiga brevicollis</name>
    <name type="common">Choanoflagellate</name>
    <dbReference type="NCBI Taxonomy" id="81824"/>
    <lineage>
        <taxon>Eukaryota</taxon>
        <taxon>Choanoflagellata</taxon>
        <taxon>Craspedida</taxon>
        <taxon>Salpingoecidae</taxon>
        <taxon>Monosiga</taxon>
    </lineage>
</organism>
<proteinExistence type="predicted"/>
<feature type="coiled-coil region" evidence="3">
    <location>
        <begin position="278"/>
        <end position="305"/>
    </location>
</feature>
<dbReference type="GeneID" id="5890221"/>
<dbReference type="AlphaFoldDB" id="A9UX64"/>
<dbReference type="EMBL" id="CH991548">
    <property type="protein sequence ID" value="EDQ90163.1"/>
    <property type="molecule type" value="Genomic_DNA"/>
</dbReference>
<keyword evidence="2" id="KW-0963">Cytoplasm</keyword>
<dbReference type="KEGG" id="mbr:MONBRDRAFT_32065"/>
<dbReference type="GO" id="GO:0007052">
    <property type="term" value="P:mitotic spindle organization"/>
    <property type="evidence" value="ECO:0000318"/>
    <property type="project" value="GO_Central"/>
</dbReference>
<evidence type="ECO:0000256" key="3">
    <source>
        <dbReference type="SAM" id="Coils"/>
    </source>
</evidence>
<reference evidence="5 6" key="1">
    <citation type="journal article" date="2008" name="Nature">
        <title>The genome of the choanoflagellate Monosiga brevicollis and the origin of metazoans.</title>
        <authorList>
            <consortium name="JGI Sequencing"/>
            <person name="King N."/>
            <person name="Westbrook M.J."/>
            <person name="Young S.L."/>
            <person name="Kuo A."/>
            <person name="Abedin M."/>
            <person name="Chapman J."/>
            <person name="Fairclough S."/>
            <person name="Hellsten U."/>
            <person name="Isogai Y."/>
            <person name="Letunic I."/>
            <person name="Marr M."/>
            <person name="Pincus D."/>
            <person name="Putnam N."/>
            <person name="Rokas A."/>
            <person name="Wright K.J."/>
            <person name="Zuzow R."/>
            <person name="Dirks W."/>
            <person name="Good M."/>
            <person name="Goodstein D."/>
            <person name="Lemons D."/>
            <person name="Li W."/>
            <person name="Lyons J.B."/>
            <person name="Morris A."/>
            <person name="Nichols S."/>
            <person name="Richter D.J."/>
            <person name="Salamov A."/>
            <person name="Bork P."/>
            <person name="Lim W.A."/>
            <person name="Manning G."/>
            <person name="Miller W.T."/>
            <person name="McGinnis W."/>
            <person name="Shapiro H."/>
            <person name="Tjian R."/>
            <person name="Grigoriev I.V."/>
            <person name="Rokhsar D."/>
        </authorList>
    </citation>
    <scope>NUCLEOTIDE SEQUENCE [LARGE SCALE GENOMIC DNA]</scope>
    <source>
        <strain evidence="6">MX1 / ATCC 50154</strain>
    </source>
</reference>
<feature type="region of interest" description="Disordered" evidence="4">
    <location>
        <begin position="32"/>
        <end position="55"/>
    </location>
</feature>
<dbReference type="PANTHER" id="PTHR15346">
    <property type="entry name" value="DYNACTIN SUBUNIT"/>
    <property type="match status" value="1"/>
</dbReference>
<evidence type="ECO:0008006" key="7">
    <source>
        <dbReference type="Google" id="ProtNLM"/>
    </source>
</evidence>
<dbReference type="InParanoid" id="A9UX64"/>
<keyword evidence="6" id="KW-1185">Reference proteome</keyword>
<protein>
    <recommendedName>
        <fullName evidence="7">Dynactin subunit 2</fullName>
    </recommendedName>
</protein>
<dbReference type="eggNOG" id="KOG3958">
    <property type="taxonomic scope" value="Eukaryota"/>
</dbReference>